<keyword evidence="3" id="KW-0677">Repeat</keyword>
<dbReference type="Pfam" id="PF13855">
    <property type="entry name" value="LRR_8"/>
    <property type="match status" value="2"/>
</dbReference>
<dbReference type="InterPro" id="IPR050541">
    <property type="entry name" value="LRR_TM_domain-containing"/>
</dbReference>
<dbReference type="InterPro" id="IPR000483">
    <property type="entry name" value="Cys-rich_flank_reg_C"/>
</dbReference>
<organism evidence="6 7">
    <name type="scientific">Crassostrea virginica</name>
    <name type="common">Eastern oyster</name>
    <dbReference type="NCBI Taxonomy" id="6565"/>
    <lineage>
        <taxon>Eukaryota</taxon>
        <taxon>Metazoa</taxon>
        <taxon>Spiralia</taxon>
        <taxon>Lophotrochozoa</taxon>
        <taxon>Mollusca</taxon>
        <taxon>Bivalvia</taxon>
        <taxon>Autobranchia</taxon>
        <taxon>Pteriomorphia</taxon>
        <taxon>Ostreida</taxon>
        <taxon>Ostreoidea</taxon>
        <taxon>Ostreidae</taxon>
        <taxon>Crassostrea</taxon>
    </lineage>
</organism>
<evidence type="ECO:0000256" key="1">
    <source>
        <dbReference type="ARBA" id="ARBA00022614"/>
    </source>
</evidence>
<dbReference type="OrthoDB" id="6161221at2759"/>
<evidence type="ECO:0000256" key="4">
    <source>
        <dbReference type="SAM" id="SignalP"/>
    </source>
</evidence>
<evidence type="ECO:0000313" key="6">
    <source>
        <dbReference type="Proteomes" id="UP000694844"/>
    </source>
</evidence>
<reference evidence="7" key="1">
    <citation type="submission" date="2025-08" db="UniProtKB">
        <authorList>
            <consortium name="RefSeq"/>
        </authorList>
    </citation>
    <scope>IDENTIFICATION</scope>
    <source>
        <tissue evidence="7">Whole sample</tissue>
    </source>
</reference>
<dbReference type="SUPFAM" id="SSF52058">
    <property type="entry name" value="L domain-like"/>
    <property type="match status" value="1"/>
</dbReference>
<name>A0A8B8EWD9_CRAVI</name>
<evidence type="ECO:0000256" key="2">
    <source>
        <dbReference type="ARBA" id="ARBA00022729"/>
    </source>
</evidence>
<gene>
    <name evidence="7" type="primary">LOC111137018</name>
</gene>
<dbReference type="Proteomes" id="UP000694844">
    <property type="component" value="Chromosome 5"/>
</dbReference>
<dbReference type="SMART" id="SM00369">
    <property type="entry name" value="LRR_TYP"/>
    <property type="match status" value="4"/>
</dbReference>
<dbReference type="InterPro" id="IPR001611">
    <property type="entry name" value="Leu-rich_rpt"/>
</dbReference>
<feature type="signal peptide" evidence="4">
    <location>
        <begin position="1"/>
        <end position="30"/>
    </location>
</feature>
<keyword evidence="2 4" id="KW-0732">Signal</keyword>
<dbReference type="PANTHER" id="PTHR24369">
    <property type="entry name" value="ANTIGEN BSP, PUTATIVE-RELATED"/>
    <property type="match status" value="1"/>
</dbReference>
<accession>A0A8B8EWD9</accession>
<dbReference type="GO" id="GO:0005886">
    <property type="term" value="C:plasma membrane"/>
    <property type="evidence" value="ECO:0007669"/>
    <property type="project" value="TreeGrafter"/>
</dbReference>
<keyword evidence="6" id="KW-1185">Reference proteome</keyword>
<evidence type="ECO:0000313" key="7">
    <source>
        <dbReference type="RefSeq" id="XP_022343948.1"/>
    </source>
</evidence>
<protein>
    <submittedName>
        <fullName evidence="7">Leucine-rich repeat-containing protein 24-like</fullName>
    </submittedName>
</protein>
<dbReference type="GeneID" id="111137018"/>
<keyword evidence="1" id="KW-0433">Leucine-rich repeat</keyword>
<dbReference type="Gene3D" id="3.80.10.10">
    <property type="entry name" value="Ribonuclease Inhibitor"/>
    <property type="match status" value="1"/>
</dbReference>
<dbReference type="InterPro" id="IPR003591">
    <property type="entry name" value="Leu-rich_rpt_typical-subtyp"/>
</dbReference>
<dbReference type="PROSITE" id="PS51450">
    <property type="entry name" value="LRR"/>
    <property type="match status" value="1"/>
</dbReference>
<dbReference type="AlphaFoldDB" id="A0A8B8EWD9"/>
<dbReference type="KEGG" id="cvn:111137018"/>
<sequence length="273" mass="31070">MVFLGYLAVALVSFWTLFLFTGFSMIRAEACPDRCECSAFNCSYGNGTLVNCAWRRLLTFPASIPNDSCALAIHENRITRLSSSALEGLKQLEILYLNDNQIDRIDDNAFAGFTQIRILVLSYNKLLELPEFFLSEIPDLKELFLFSNQIEKIDTHTFEGLPNLQTLALARNSITGLVKEIFTPLYSLQNLYIEENPFHCTCDLEEFAVFMQTNGWLPYNSSSVFEPECASPGQYIGVHIIDVPYHNMSCNGSIGKYIKEEFKMLQTHIIVYM</sequence>
<evidence type="ECO:0000256" key="3">
    <source>
        <dbReference type="ARBA" id="ARBA00022737"/>
    </source>
</evidence>
<dbReference type="PANTHER" id="PTHR24369:SF210">
    <property type="entry name" value="CHAOPTIN-RELATED"/>
    <property type="match status" value="1"/>
</dbReference>
<dbReference type="SMART" id="SM00082">
    <property type="entry name" value="LRRCT"/>
    <property type="match status" value="1"/>
</dbReference>
<feature type="chain" id="PRO_5034188849" evidence="4">
    <location>
        <begin position="31"/>
        <end position="273"/>
    </location>
</feature>
<dbReference type="InterPro" id="IPR032675">
    <property type="entry name" value="LRR_dom_sf"/>
</dbReference>
<dbReference type="RefSeq" id="XP_022343948.1">
    <property type="nucleotide sequence ID" value="XM_022488240.1"/>
</dbReference>
<proteinExistence type="predicted"/>
<feature type="domain" description="LRRCT" evidence="5">
    <location>
        <begin position="196"/>
        <end position="251"/>
    </location>
</feature>
<evidence type="ECO:0000259" key="5">
    <source>
        <dbReference type="SMART" id="SM00082"/>
    </source>
</evidence>